<name>A0A183C3G5_GLOPA</name>
<proteinExistence type="predicted"/>
<protein>
    <submittedName>
        <fullName evidence="2">HEPN_AbiU2 domain-containing protein</fullName>
    </submittedName>
</protein>
<evidence type="ECO:0000313" key="1">
    <source>
        <dbReference type="Proteomes" id="UP000050741"/>
    </source>
</evidence>
<dbReference type="WBParaSite" id="GPLIN_000740900">
    <property type="protein sequence ID" value="GPLIN_000740900"/>
    <property type="gene ID" value="GPLIN_000740900"/>
</dbReference>
<sequence length="413" mass="48776">MTILPNNLHTFTQWERLECNSEKDIKEAFFFADNKLLTSHYDKILFANLDACDRIAELLKADVFIFIQWMDGKIRSARRSFANKRSEIFWENQKKCLESIYDRISDEDDPTTLQLNSESLGKFFYELKQYMEKGKHPLDEKWDEIFTIDDVFADNKLLASHYDKILFANLDACDRIAEFLKADVFIFVQWMDGKIRSARRSFANKRSEIFWENQKKCLESIYDRISDEDDPATLQLNSESMGKFFYELKQYMEKWKHLLDEKWDEILFNLCDPTKGSFEPENRIKYEKWKQTMHKETIISLIRSDQKFTDRLKQAYISPNENVQQSPPIFEEIFGDDNCCGIEQFSGLYLSNFEDNNFLATQFEKLVDTVLISSGDPAAPFDSMVQLLHFGIYANEIGHRLKLTRHLKGKKFG</sequence>
<dbReference type="Proteomes" id="UP000050741">
    <property type="component" value="Unassembled WGS sequence"/>
</dbReference>
<dbReference type="AlphaFoldDB" id="A0A183C3G5"/>
<organism evidence="1 2">
    <name type="scientific">Globodera pallida</name>
    <name type="common">Potato cyst nematode worm</name>
    <name type="synonym">Heterodera pallida</name>
    <dbReference type="NCBI Taxonomy" id="36090"/>
    <lineage>
        <taxon>Eukaryota</taxon>
        <taxon>Metazoa</taxon>
        <taxon>Ecdysozoa</taxon>
        <taxon>Nematoda</taxon>
        <taxon>Chromadorea</taxon>
        <taxon>Rhabditida</taxon>
        <taxon>Tylenchina</taxon>
        <taxon>Tylenchomorpha</taxon>
        <taxon>Tylenchoidea</taxon>
        <taxon>Heteroderidae</taxon>
        <taxon>Heteroderinae</taxon>
        <taxon>Globodera</taxon>
    </lineage>
</organism>
<reference evidence="1" key="2">
    <citation type="submission" date="2014-05" db="EMBL/GenBank/DDBJ databases">
        <title>The genome and life-stage specific transcriptomes of Globodera pallida elucidate key aspects of plant parasitism by a cyst nematode.</title>
        <authorList>
            <person name="Cotton J.A."/>
            <person name="Lilley C.J."/>
            <person name="Jones L.M."/>
            <person name="Kikuchi T."/>
            <person name="Reid A.J."/>
            <person name="Thorpe P."/>
            <person name="Tsai I.J."/>
            <person name="Beasley H."/>
            <person name="Blok V."/>
            <person name="Cock P.J.A."/>
            <person name="Van den Akker S.E."/>
            <person name="Holroyd N."/>
            <person name="Hunt M."/>
            <person name="Mantelin S."/>
            <person name="Naghra H."/>
            <person name="Pain A."/>
            <person name="Palomares-Rius J.E."/>
            <person name="Zarowiecki M."/>
            <person name="Berriman M."/>
            <person name="Jones J.T."/>
            <person name="Urwin P.E."/>
        </authorList>
    </citation>
    <scope>NUCLEOTIDE SEQUENCE [LARGE SCALE GENOMIC DNA]</scope>
    <source>
        <strain evidence="1">Lindley</strain>
    </source>
</reference>
<reference evidence="1" key="1">
    <citation type="submission" date="2013-12" db="EMBL/GenBank/DDBJ databases">
        <authorList>
            <person name="Aslett M."/>
        </authorList>
    </citation>
    <scope>NUCLEOTIDE SEQUENCE [LARGE SCALE GENOMIC DNA]</scope>
    <source>
        <strain evidence="1">Lindley</strain>
    </source>
</reference>
<reference evidence="2" key="3">
    <citation type="submission" date="2016-06" db="UniProtKB">
        <authorList>
            <consortium name="WormBaseParasite"/>
        </authorList>
    </citation>
    <scope>IDENTIFICATION</scope>
</reference>
<evidence type="ECO:0000313" key="2">
    <source>
        <dbReference type="WBParaSite" id="GPLIN_000740900"/>
    </source>
</evidence>
<accession>A0A183C3G5</accession>
<keyword evidence="1" id="KW-1185">Reference proteome</keyword>